<organism evidence="6 7">
    <name type="scientific">Goodfellowiella coeruleoviolacea</name>
    <dbReference type="NCBI Taxonomy" id="334858"/>
    <lineage>
        <taxon>Bacteria</taxon>
        <taxon>Bacillati</taxon>
        <taxon>Actinomycetota</taxon>
        <taxon>Actinomycetes</taxon>
        <taxon>Pseudonocardiales</taxon>
        <taxon>Pseudonocardiaceae</taxon>
        <taxon>Goodfellowiella</taxon>
    </lineage>
</organism>
<keyword evidence="4" id="KW-0472">Membrane</keyword>
<dbReference type="InterPro" id="IPR004869">
    <property type="entry name" value="MMPL_dom"/>
</dbReference>
<dbReference type="GO" id="GO:0016020">
    <property type="term" value="C:membrane"/>
    <property type="evidence" value="ECO:0007669"/>
    <property type="project" value="UniProtKB-SubCell"/>
</dbReference>
<comment type="subcellular location">
    <subcellularLocation>
        <location evidence="1">Membrane</location>
        <topology evidence="1">Multi-pass membrane protein</topology>
    </subcellularLocation>
</comment>
<protein>
    <submittedName>
        <fullName evidence="6">MMPL family protein</fullName>
    </submittedName>
</protein>
<sequence>MARLLYRLGVGSARRPLLVITAWLLLAAGLAAAAIGGMRFTDGGFEIDDTESSTALEVVEREFPSPPPEKGTGTLQLVLFTEDGTPLGEAQRTVVADVLARAATTGHVAAVSDPFDPTRPTISPDGTTAIATLSLREVTEDNRDAVHDAVTALAEQARDRGLGAEVGGSLSDPVPRCSGPPRSSARYWPSPCCC</sequence>
<evidence type="ECO:0000313" key="6">
    <source>
        <dbReference type="EMBL" id="MCP2167850.1"/>
    </source>
</evidence>
<evidence type="ECO:0000256" key="4">
    <source>
        <dbReference type="ARBA" id="ARBA00023136"/>
    </source>
</evidence>
<evidence type="ECO:0000256" key="2">
    <source>
        <dbReference type="ARBA" id="ARBA00022692"/>
    </source>
</evidence>
<comment type="caution">
    <text evidence="6">The sequence shown here is derived from an EMBL/GenBank/DDBJ whole genome shotgun (WGS) entry which is preliminary data.</text>
</comment>
<dbReference type="RefSeq" id="WP_253775124.1">
    <property type="nucleotide sequence ID" value="NZ_JAMTCK010000011.1"/>
</dbReference>
<keyword evidence="7" id="KW-1185">Reference proteome</keyword>
<keyword evidence="2" id="KW-0812">Transmembrane</keyword>
<accession>A0AAE3GI42</accession>
<evidence type="ECO:0000256" key="1">
    <source>
        <dbReference type="ARBA" id="ARBA00004141"/>
    </source>
</evidence>
<dbReference type="Pfam" id="PF03176">
    <property type="entry name" value="MMPL"/>
    <property type="match status" value="1"/>
</dbReference>
<evidence type="ECO:0000259" key="5">
    <source>
        <dbReference type="Pfam" id="PF03176"/>
    </source>
</evidence>
<dbReference type="AlphaFoldDB" id="A0AAE3GI42"/>
<gene>
    <name evidence="6" type="ORF">LX83_004723</name>
</gene>
<proteinExistence type="predicted"/>
<dbReference type="EMBL" id="JAMTCK010000011">
    <property type="protein sequence ID" value="MCP2167850.1"/>
    <property type="molecule type" value="Genomic_DNA"/>
</dbReference>
<dbReference type="Proteomes" id="UP001206128">
    <property type="component" value="Unassembled WGS sequence"/>
</dbReference>
<evidence type="ECO:0000313" key="7">
    <source>
        <dbReference type="Proteomes" id="UP001206128"/>
    </source>
</evidence>
<keyword evidence="3" id="KW-1133">Transmembrane helix</keyword>
<reference evidence="6" key="1">
    <citation type="submission" date="2022-06" db="EMBL/GenBank/DDBJ databases">
        <title>Genomic Encyclopedia of Archaeal and Bacterial Type Strains, Phase II (KMG-II): from individual species to whole genera.</title>
        <authorList>
            <person name="Goeker M."/>
        </authorList>
    </citation>
    <scope>NUCLEOTIDE SEQUENCE</scope>
    <source>
        <strain evidence="6">DSM 43935</strain>
    </source>
</reference>
<name>A0AAE3GI42_9PSEU</name>
<feature type="domain" description="Membrane transport protein MMPL" evidence="5">
    <location>
        <begin position="46"/>
        <end position="169"/>
    </location>
</feature>
<evidence type="ECO:0000256" key="3">
    <source>
        <dbReference type="ARBA" id="ARBA00022989"/>
    </source>
</evidence>